<reference evidence="1" key="1">
    <citation type="journal article" date="2018" name="Genome Biol.">
        <title>SKESA: strategic k-mer extension for scrupulous assemblies.</title>
        <authorList>
            <person name="Souvorov A."/>
            <person name="Agarwala R."/>
            <person name="Lipman D.J."/>
        </authorList>
    </citation>
    <scope>NUCLEOTIDE SEQUENCE</scope>
    <source>
        <strain evidence="1">13-4272</strain>
    </source>
</reference>
<evidence type="ECO:0000313" key="1">
    <source>
        <dbReference type="EMBL" id="HAF1205588.1"/>
    </source>
</evidence>
<dbReference type="EMBL" id="DAAUDP010000002">
    <property type="protein sequence ID" value="HAF1205588.1"/>
    <property type="molecule type" value="Genomic_DNA"/>
</dbReference>
<reference evidence="1" key="2">
    <citation type="submission" date="2018-07" db="EMBL/GenBank/DDBJ databases">
        <authorList>
            <consortium name="NCBI Pathogen Detection Project"/>
        </authorList>
    </citation>
    <scope>NUCLEOTIDE SEQUENCE</scope>
    <source>
        <strain evidence="1">13-4272</strain>
    </source>
</reference>
<organism evidence="1">
    <name type="scientific">Salmonella muenchen</name>
    <dbReference type="NCBI Taxonomy" id="596"/>
    <lineage>
        <taxon>Bacteria</taxon>
        <taxon>Pseudomonadati</taxon>
        <taxon>Pseudomonadota</taxon>
        <taxon>Gammaproteobacteria</taxon>
        <taxon>Enterobacterales</taxon>
        <taxon>Enterobacteriaceae</taxon>
        <taxon>Salmonella</taxon>
    </lineage>
</organism>
<name>A0A742D8X0_SALMU</name>
<dbReference type="AlphaFoldDB" id="A0A742D8X0"/>
<gene>
    <name evidence="1" type="ORF">G9G20_001505</name>
</gene>
<sequence length="51" mass="5762">MGNSLRFTVSKGAFHVTERFHIALSYSINITFPADCTNNARAARYIHPDYS</sequence>
<protein>
    <submittedName>
        <fullName evidence="1">Uncharacterized protein</fullName>
    </submittedName>
</protein>
<proteinExistence type="predicted"/>
<accession>A0A742D8X0</accession>
<comment type="caution">
    <text evidence="1">The sequence shown here is derived from an EMBL/GenBank/DDBJ whole genome shotgun (WGS) entry which is preliminary data.</text>
</comment>